<evidence type="ECO:0000256" key="6">
    <source>
        <dbReference type="SAM" id="MobiDB-lite"/>
    </source>
</evidence>
<gene>
    <name evidence="8" type="ORF">SAMN05444921_116124</name>
</gene>
<comment type="similarity">
    <text evidence="2">Belongs to the membrane fusion protein (MFP) (TC 8.A.1) family.</text>
</comment>
<dbReference type="PANTHER" id="PTHR30386:SF26">
    <property type="entry name" value="TRANSPORT PROTEIN COMB"/>
    <property type="match status" value="1"/>
</dbReference>
<feature type="transmembrane region" description="Helical" evidence="7">
    <location>
        <begin position="29"/>
        <end position="47"/>
    </location>
</feature>
<evidence type="ECO:0000256" key="5">
    <source>
        <dbReference type="ARBA" id="ARBA00023136"/>
    </source>
</evidence>
<keyword evidence="3 7" id="KW-0812">Transmembrane</keyword>
<evidence type="ECO:0000256" key="3">
    <source>
        <dbReference type="ARBA" id="ARBA00022692"/>
    </source>
</evidence>
<dbReference type="Proteomes" id="UP000199063">
    <property type="component" value="Unassembled WGS sequence"/>
</dbReference>
<reference evidence="9" key="1">
    <citation type="submission" date="2016-10" db="EMBL/GenBank/DDBJ databases">
        <authorList>
            <person name="Varghese N."/>
            <person name="Submissions S."/>
        </authorList>
    </citation>
    <scope>NUCLEOTIDE SEQUENCE [LARGE SCALE GENOMIC DNA]</scope>
    <source>
        <strain evidence="9">CGMCC 4.7042</strain>
    </source>
</reference>
<proteinExistence type="inferred from homology"/>
<protein>
    <submittedName>
        <fullName evidence="8">HlyD family secretion protein</fullName>
    </submittedName>
</protein>
<evidence type="ECO:0000313" key="9">
    <source>
        <dbReference type="Proteomes" id="UP000199063"/>
    </source>
</evidence>
<dbReference type="InterPro" id="IPR050739">
    <property type="entry name" value="MFP"/>
</dbReference>
<sequence>MQFRQRALSKLQSPEEIDLPVRFARPQGWLVLTVTVIAMAAATFWAINGSVSSTVRAPGILTHAQGSYVLQSPVAGQVTEVLAEEGKSLPAGAPLLRVRTSGDRAESEPAEGGADGTGGAGSDSGEDSGTGGGSGEGGSGDGGRKKDGTVVRTLAAGRVTSLVATIGAVVTTGADVAVLERVDDGRSPLRAMLYLSADNGTAVPVGARVDLTVQSVPSQQYGVLRGRVKAVGRTSQSRQQIAGFLGDGQLAEQFSRQGRPVAVLVELDRSTRTESGYAWSSADGPPYAIESMTPAGGAIRLADQRPIDWLLP</sequence>
<evidence type="ECO:0000256" key="1">
    <source>
        <dbReference type="ARBA" id="ARBA00004167"/>
    </source>
</evidence>
<comment type="subcellular location">
    <subcellularLocation>
        <location evidence="1">Membrane</location>
        <topology evidence="1">Single-pass membrane protein</topology>
    </subcellularLocation>
</comment>
<feature type="compositionally biased region" description="Gly residues" evidence="6">
    <location>
        <begin position="113"/>
        <end position="141"/>
    </location>
</feature>
<dbReference type="EMBL" id="FNHI01000016">
    <property type="protein sequence ID" value="SDM98357.1"/>
    <property type="molecule type" value="Genomic_DNA"/>
</dbReference>
<evidence type="ECO:0000256" key="2">
    <source>
        <dbReference type="ARBA" id="ARBA00009477"/>
    </source>
</evidence>
<organism evidence="8 9">
    <name type="scientific">Streptomyces wuyuanensis</name>
    <dbReference type="NCBI Taxonomy" id="1196353"/>
    <lineage>
        <taxon>Bacteria</taxon>
        <taxon>Bacillati</taxon>
        <taxon>Actinomycetota</taxon>
        <taxon>Actinomycetes</taxon>
        <taxon>Kitasatosporales</taxon>
        <taxon>Streptomycetaceae</taxon>
        <taxon>Streptomyces</taxon>
    </lineage>
</organism>
<keyword evidence="5 7" id="KW-0472">Membrane</keyword>
<dbReference type="STRING" id="1196353.SAMN05444921_116124"/>
<evidence type="ECO:0000313" key="8">
    <source>
        <dbReference type="EMBL" id="SDM98357.1"/>
    </source>
</evidence>
<evidence type="ECO:0000256" key="7">
    <source>
        <dbReference type="SAM" id="Phobius"/>
    </source>
</evidence>
<keyword evidence="4 7" id="KW-1133">Transmembrane helix</keyword>
<evidence type="ECO:0000256" key="4">
    <source>
        <dbReference type="ARBA" id="ARBA00022989"/>
    </source>
</evidence>
<dbReference type="PANTHER" id="PTHR30386">
    <property type="entry name" value="MEMBRANE FUSION SUBUNIT OF EMRAB-TOLC MULTIDRUG EFFLUX PUMP"/>
    <property type="match status" value="1"/>
</dbReference>
<accession>A0A1G9XNJ4</accession>
<dbReference type="GeneID" id="40831954"/>
<feature type="region of interest" description="Disordered" evidence="6">
    <location>
        <begin position="93"/>
        <end position="146"/>
    </location>
</feature>
<dbReference type="AlphaFoldDB" id="A0A1G9XNJ4"/>
<dbReference type="OrthoDB" id="3516536at2"/>
<dbReference type="GO" id="GO:0016020">
    <property type="term" value="C:membrane"/>
    <property type="evidence" value="ECO:0007669"/>
    <property type="project" value="UniProtKB-SubCell"/>
</dbReference>
<name>A0A1G9XNJ4_9ACTN</name>
<dbReference type="RefSeq" id="WP_093657999.1">
    <property type="nucleotide sequence ID" value="NZ_FNHI01000016.1"/>
</dbReference>
<keyword evidence="9" id="KW-1185">Reference proteome</keyword>